<dbReference type="InterPro" id="IPR041926">
    <property type="entry name" value="UBA1_UBAC1"/>
</dbReference>
<dbReference type="CDD" id="cd14303">
    <property type="entry name" value="UBA1_KPC2"/>
    <property type="match status" value="1"/>
</dbReference>
<evidence type="ECO:0000313" key="12">
    <source>
        <dbReference type="Proteomes" id="UP000694393"/>
    </source>
</evidence>
<keyword evidence="5" id="KW-0677">Repeat</keyword>
<dbReference type="CDD" id="cd14304">
    <property type="entry name" value="UBA2_KPC2"/>
    <property type="match status" value="1"/>
</dbReference>
<dbReference type="Gene3D" id="1.10.260.100">
    <property type="match status" value="1"/>
</dbReference>
<dbReference type="AlphaFoldDB" id="A0A8C8R8W2"/>
<feature type="domain" description="UBA" evidence="9">
    <location>
        <begin position="291"/>
        <end position="331"/>
    </location>
</feature>
<keyword evidence="12" id="KW-1185">Reference proteome</keyword>
<sequence length="408" mass="45740">MFVQEEKIFAGRVLRLHVCSMDGAEWLEEVAEDTTVEKLKERCLKHCVPGSLEDPKSITHHKLIHATSEKVLTDTKTVLEENIQDKDVLLLVKKRAPPPPPKMAEVSAEEKRKQEQKAPDKDAILKATANLPSRSVDRSVAHHNMRDFQTELRKILVSLIEVAQKLLALNPDAVELFKKANAMLDEDEEDRVDEIALRQLTEMGFPESRAVKALRLNHMSVTQAMEWLIEHADDPMVDAPLPGQTSLEAASEAGASSTEAIAGPSLEASGEEAKDELTEIFKKIRRKREFRPDPRAVIGLMEMGFDEKEVVDALRVNNNQQNAACEWLLGDRKPSPEELDKGIDSASPLFQAILENPVVQLGLTNPKTLLAFEDMLENPLNSTQWMNDPETGPVMLQISRIFQTLNRT</sequence>
<reference evidence="11" key="1">
    <citation type="submission" date="2025-08" db="UniProtKB">
        <authorList>
            <consortium name="Ensembl"/>
        </authorList>
    </citation>
    <scope>IDENTIFICATION</scope>
</reference>
<dbReference type="Pfam" id="PF22562">
    <property type="entry name" value="UBA_7"/>
    <property type="match status" value="2"/>
</dbReference>
<keyword evidence="6" id="KW-0833">Ubl conjugation pathway</keyword>
<dbReference type="Pfam" id="PF23326">
    <property type="entry name" value="UBL_UBAC1"/>
    <property type="match status" value="1"/>
</dbReference>
<comment type="subcellular location">
    <subcellularLocation>
        <location evidence="1">Cytoplasm</location>
    </subcellularLocation>
</comment>
<dbReference type="SUPFAM" id="SSF46934">
    <property type="entry name" value="UBA-like"/>
    <property type="match status" value="2"/>
</dbReference>
<dbReference type="InterPro" id="IPR057650">
    <property type="entry name" value="UBL_UBAC1"/>
</dbReference>
<dbReference type="Gene3D" id="1.10.8.10">
    <property type="entry name" value="DNA helicase RuvA subunit, C-terminal domain"/>
    <property type="match status" value="2"/>
</dbReference>
<dbReference type="Gene3D" id="3.10.20.90">
    <property type="entry name" value="Phosphatidylinositol 3-kinase Catalytic Subunit, Chain A, domain 1"/>
    <property type="match status" value="1"/>
</dbReference>
<keyword evidence="4" id="KW-0963">Cytoplasm</keyword>
<feature type="compositionally biased region" description="Basic and acidic residues" evidence="8">
    <location>
        <begin position="108"/>
        <end position="123"/>
    </location>
</feature>
<proteinExistence type="predicted"/>
<evidence type="ECO:0000256" key="4">
    <source>
        <dbReference type="ARBA" id="ARBA00022490"/>
    </source>
</evidence>
<evidence type="ECO:0000256" key="6">
    <source>
        <dbReference type="ARBA" id="ARBA00022786"/>
    </source>
</evidence>
<feature type="domain" description="UBA" evidence="9">
    <location>
        <begin position="185"/>
        <end position="231"/>
    </location>
</feature>
<comment type="pathway">
    <text evidence="2">Protein modification; protein ubiquitination.</text>
</comment>
<dbReference type="Proteomes" id="UP000694393">
    <property type="component" value="Unplaced"/>
</dbReference>
<dbReference type="CDD" id="cd17066">
    <property type="entry name" value="Ubl_KPC2"/>
    <property type="match status" value="1"/>
</dbReference>
<evidence type="ECO:0000259" key="10">
    <source>
        <dbReference type="PROSITE" id="PS50053"/>
    </source>
</evidence>
<protein>
    <recommendedName>
        <fullName evidence="3">Ubiquitin-associated domain-containing protein 1</fullName>
    </recommendedName>
    <alternativeName>
        <fullName evidence="7">Kip1 ubiquitination-promoting complex protein 2</fullName>
    </alternativeName>
</protein>
<dbReference type="SMART" id="SM00727">
    <property type="entry name" value="STI1"/>
    <property type="match status" value="1"/>
</dbReference>
<name>A0A8C8R8W2_9SAUR</name>
<dbReference type="Ensembl" id="ENSPCET00000002015.1">
    <property type="protein sequence ID" value="ENSPCEP00000001953.1"/>
    <property type="gene ID" value="ENSPCEG00000001625.1"/>
</dbReference>
<dbReference type="InterPro" id="IPR006636">
    <property type="entry name" value="STI1_HS-bd"/>
</dbReference>
<evidence type="ECO:0000256" key="7">
    <source>
        <dbReference type="ARBA" id="ARBA00029825"/>
    </source>
</evidence>
<evidence type="ECO:0000256" key="8">
    <source>
        <dbReference type="SAM" id="MobiDB-lite"/>
    </source>
</evidence>
<dbReference type="InterPro" id="IPR052476">
    <property type="entry name" value="UBAC1"/>
</dbReference>
<evidence type="ECO:0000256" key="5">
    <source>
        <dbReference type="ARBA" id="ARBA00022737"/>
    </source>
</evidence>
<organism evidence="11 12">
    <name type="scientific">Pelusios castaneus</name>
    <name type="common">West African mud turtle</name>
    <dbReference type="NCBI Taxonomy" id="367368"/>
    <lineage>
        <taxon>Eukaryota</taxon>
        <taxon>Metazoa</taxon>
        <taxon>Chordata</taxon>
        <taxon>Craniata</taxon>
        <taxon>Vertebrata</taxon>
        <taxon>Euteleostomi</taxon>
        <taxon>Archelosauria</taxon>
        <taxon>Testudinata</taxon>
        <taxon>Testudines</taxon>
        <taxon>Pleurodira</taxon>
        <taxon>Pelomedusidae</taxon>
        <taxon>Pelusios</taxon>
    </lineage>
</organism>
<dbReference type="InterPro" id="IPR009060">
    <property type="entry name" value="UBA-like_sf"/>
</dbReference>
<feature type="region of interest" description="Disordered" evidence="8">
    <location>
        <begin position="94"/>
        <end position="123"/>
    </location>
</feature>
<dbReference type="PROSITE" id="PS50030">
    <property type="entry name" value="UBA"/>
    <property type="match status" value="2"/>
</dbReference>
<evidence type="ECO:0000259" key="9">
    <source>
        <dbReference type="PROSITE" id="PS50030"/>
    </source>
</evidence>
<dbReference type="UniPathway" id="UPA00143"/>
<dbReference type="PANTHER" id="PTHR46738:SF1">
    <property type="entry name" value="UBIQUITIN-ASSOCIATED DOMAIN-CONTAINING PROTEIN 1"/>
    <property type="match status" value="1"/>
</dbReference>
<evidence type="ECO:0000256" key="2">
    <source>
        <dbReference type="ARBA" id="ARBA00004906"/>
    </source>
</evidence>
<evidence type="ECO:0000313" key="11">
    <source>
        <dbReference type="Ensembl" id="ENSPCEP00000001953.1"/>
    </source>
</evidence>
<dbReference type="InterPro" id="IPR041927">
    <property type="entry name" value="UBA2_UBAC1"/>
</dbReference>
<dbReference type="InterPro" id="IPR029071">
    <property type="entry name" value="Ubiquitin-like_domsf"/>
</dbReference>
<accession>A0A8C8R8W2</accession>
<dbReference type="GO" id="GO:0016567">
    <property type="term" value="P:protein ubiquitination"/>
    <property type="evidence" value="ECO:0007669"/>
    <property type="project" value="UniProtKB-UniPathway"/>
</dbReference>
<dbReference type="GO" id="GO:0005737">
    <property type="term" value="C:cytoplasm"/>
    <property type="evidence" value="ECO:0007669"/>
    <property type="project" value="UniProtKB-SubCell"/>
</dbReference>
<feature type="domain" description="Ubiquitin-like" evidence="10">
    <location>
        <begin position="14"/>
        <end position="98"/>
    </location>
</feature>
<dbReference type="SUPFAM" id="SSF54236">
    <property type="entry name" value="Ubiquitin-like"/>
    <property type="match status" value="1"/>
</dbReference>
<dbReference type="PANTHER" id="PTHR46738">
    <property type="entry name" value="UBIQUITIN-ASSOCIATED DOMAIN-CONTAINING PROTEIN 1"/>
    <property type="match status" value="1"/>
</dbReference>
<reference evidence="11" key="2">
    <citation type="submission" date="2025-09" db="UniProtKB">
        <authorList>
            <consortium name="Ensembl"/>
        </authorList>
    </citation>
    <scope>IDENTIFICATION</scope>
</reference>
<dbReference type="InterPro" id="IPR000626">
    <property type="entry name" value="Ubiquitin-like_dom"/>
</dbReference>
<dbReference type="FunFam" id="1.10.260.100:FF:000006">
    <property type="entry name" value="Ubiquitin-associated domain-containing protein 1"/>
    <property type="match status" value="1"/>
</dbReference>
<dbReference type="PROSITE" id="PS50053">
    <property type="entry name" value="UBIQUITIN_2"/>
    <property type="match status" value="1"/>
</dbReference>
<dbReference type="SMART" id="SM00165">
    <property type="entry name" value="UBA"/>
    <property type="match status" value="2"/>
</dbReference>
<evidence type="ECO:0000256" key="1">
    <source>
        <dbReference type="ARBA" id="ARBA00004496"/>
    </source>
</evidence>
<dbReference type="InterPro" id="IPR015940">
    <property type="entry name" value="UBA"/>
</dbReference>
<dbReference type="GO" id="GO:0000151">
    <property type="term" value="C:ubiquitin ligase complex"/>
    <property type="evidence" value="ECO:0007669"/>
    <property type="project" value="TreeGrafter"/>
</dbReference>
<evidence type="ECO:0000256" key="3">
    <source>
        <dbReference type="ARBA" id="ARBA00014196"/>
    </source>
</evidence>